<dbReference type="STRING" id="314225.ELI_06820"/>
<dbReference type="InterPro" id="IPR013426">
    <property type="entry name" value="EpsH-like"/>
</dbReference>
<dbReference type="Pfam" id="PF09721">
    <property type="entry name" value="Exosortase_EpsH"/>
    <property type="match status" value="1"/>
</dbReference>
<dbReference type="eggNOG" id="COG1269">
    <property type="taxonomic scope" value="Bacteria"/>
</dbReference>
<dbReference type="Proteomes" id="UP000008808">
    <property type="component" value="Chromosome"/>
</dbReference>
<evidence type="ECO:0000256" key="2">
    <source>
        <dbReference type="ARBA" id="ARBA00022475"/>
    </source>
</evidence>
<dbReference type="HOGENOM" id="CLU_039817_0_0_5"/>
<keyword evidence="5" id="KW-0378">Hydrolase</keyword>
<keyword evidence="7 8" id="KW-0472">Membrane</keyword>
<evidence type="ECO:0000313" key="11">
    <source>
        <dbReference type="Proteomes" id="UP000008808"/>
    </source>
</evidence>
<keyword evidence="3" id="KW-0645">Protease</keyword>
<evidence type="ECO:0000256" key="1">
    <source>
        <dbReference type="ARBA" id="ARBA00004651"/>
    </source>
</evidence>
<dbReference type="GO" id="GO:0006508">
    <property type="term" value="P:proteolysis"/>
    <property type="evidence" value="ECO:0007669"/>
    <property type="project" value="UniProtKB-KW"/>
</dbReference>
<dbReference type="GO" id="GO:0005886">
    <property type="term" value="C:plasma membrane"/>
    <property type="evidence" value="ECO:0007669"/>
    <property type="project" value="UniProtKB-SubCell"/>
</dbReference>
<sequence>MQPDAVLDASAQHSGLERFPKAWHKPLAHLALVWGALALLTLRDWFAMFDQWWNTSTYNHILIIPAIIAALVWIRREELAKLEPQAWWPGLLGFAAALLLWFLGRIGEVNTFSQLGAVAALQFSVLTILGPRVTAGLLFPLGYMLFLVPFGDELVPTLQMITAEITIALTEWSGVPAHIEGVFIDTPAGLFEVAEACSGVQFLVAMMALGALVAQTCFQSWRRRLAFLAACAIVPIIANGIRAWGTIYIAQSQGIEFAAGFDHIFYGWIFFGIVVALVLGGAWRFFDRSPEDPGIDGAALARAPLFAATDRFAATPARTLATSGAMILFVAVWALLASRLQATVPESVSLPEIQGWKLVDYDPELHWEPRATGADHRLLGRYRNAAGQEVDVFIAIYASQGDGREPSAPSEGALPPDTMWRWKNGANLADGARRDELFALGRIRRTADTYYRRGAFLGGSAGRLKLATIRDRILLDPKPVSLLILSSVERSDQTPDAALAAFRQSTGPLGPWIDRIVESR</sequence>
<organism evidence="10 11">
    <name type="scientific">Erythrobacter litoralis (strain HTCC2594)</name>
    <dbReference type="NCBI Taxonomy" id="314225"/>
    <lineage>
        <taxon>Bacteria</taxon>
        <taxon>Pseudomonadati</taxon>
        <taxon>Pseudomonadota</taxon>
        <taxon>Alphaproteobacteria</taxon>
        <taxon>Sphingomonadales</taxon>
        <taxon>Erythrobacteraceae</taxon>
        <taxon>Erythrobacter/Porphyrobacter group</taxon>
        <taxon>Erythrobacter</taxon>
    </lineage>
</organism>
<keyword evidence="4 8" id="KW-0812">Transmembrane</keyword>
<dbReference type="GO" id="GO:0008233">
    <property type="term" value="F:peptidase activity"/>
    <property type="evidence" value="ECO:0007669"/>
    <property type="project" value="UniProtKB-KW"/>
</dbReference>
<keyword evidence="11" id="KW-1185">Reference proteome</keyword>
<evidence type="ECO:0000256" key="7">
    <source>
        <dbReference type="ARBA" id="ARBA00023136"/>
    </source>
</evidence>
<feature type="transmembrane region" description="Helical" evidence="8">
    <location>
        <begin position="86"/>
        <end position="103"/>
    </location>
</feature>
<evidence type="ECO:0000313" key="10">
    <source>
        <dbReference type="EMBL" id="ABC63456.1"/>
    </source>
</evidence>
<feature type="transmembrane region" description="Helical" evidence="8">
    <location>
        <begin position="225"/>
        <end position="245"/>
    </location>
</feature>
<dbReference type="NCBIfam" id="TIGR02602">
    <property type="entry name" value="8TM_EpsH"/>
    <property type="match status" value="1"/>
</dbReference>
<name>Q2NA35_ERYLH</name>
<evidence type="ECO:0000256" key="5">
    <source>
        <dbReference type="ARBA" id="ARBA00022801"/>
    </source>
</evidence>
<protein>
    <recommendedName>
        <fullName evidence="9">Methanolan biosynthesis EpsI domain-containing protein</fullName>
    </recommendedName>
</protein>
<accession>Q2NA35</accession>
<feature type="domain" description="Methanolan biosynthesis EpsI" evidence="9">
    <location>
        <begin position="326"/>
        <end position="509"/>
    </location>
</feature>
<dbReference type="AlphaFoldDB" id="Q2NA35"/>
<dbReference type="InterPro" id="IPR017540">
    <property type="entry name" value="Exosortase-1"/>
</dbReference>
<feature type="transmembrane region" description="Helical" evidence="8">
    <location>
        <begin position="58"/>
        <end position="74"/>
    </location>
</feature>
<dbReference type="OrthoDB" id="9797363at2"/>
<feature type="transmembrane region" description="Helical" evidence="8">
    <location>
        <begin position="27"/>
        <end position="46"/>
    </location>
</feature>
<evidence type="ECO:0000256" key="8">
    <source>
        <dbReference type="SAM" id="Phobius"/>
    </source>
</evidence>
<feature type="transmembrane region" description="Helical" evidence="8">
    <location>
        <begin position="115"/>
        <end position="139"/>
    </location>
</feature>
<evidence type="ECO:0000256" key="3">
    <source>
        <dbReference type="ARBA" id="ARBA00022670"/>
    </source>
</evidence>
<evidence type="ECO:0000259" key="9">
    <source>
        <dbReference type="Pfam" id="PF11984"/>
    </source>
</evidence>
<dbReference type="NCBIfam" id="TIGR02914">
    <property type="entry name" value="EpsI_fam"/>
    <property type="match status" value="1"/>
</dbReference>
<feature type="transmembrane region" description="Helical" evidence="8">
    <location>
        <begin position="200"/>
        <end position="218"/>
    </location>
</feature>
<comment type="subcellular location">
    <subcellularLocation>
        <location evidence="1">Cell membrane</location>
        <topology evidence="1">Multi-pass membrane protein</topology>
    </subcellularLocation>
</comment>
<dbReference type="Pfam" id="PF11984">
    <property type="entry name" value="DUF3485"/>
    <property type="match status" value="1"/>
</dbReference>
<proteinExistence type="predicted"/>
<feature type="transmembrane region" description="Helical" evidence="8">
    <location>
        <begin position="319"/>
        <end position="336"/>
    </location>
</feature>
<gene>
    <name evidence="10" type="ordered locus">ELI_06820</name>
</gene>
<evidence type="ECO:0000256" key="4">
    <source>
        <dbReference type="ARBA" id="ARBA00022692"/>
    </source>
</evidence>
<dbReference type="InterPro" id="IPR014263">
    <property type="entry name" value="Methanolan_biosynth_EpsI"/>
</dbReference>
<dbReference type="KEGG" id="eli:ELI_06820"/>
<dbReference type="RefSeq" id="WP_011414292.1">
    <property type="nucleotide sequence ID" value="NC_007722.1"/>
</dbReference>
<keyword evidence="6 8" id="KW-1133">Transmembrane helix</keyword>
<reference evidence="11" key="1">
    <citation type="journal article" date="2009" name="J. Bacteriol.">
        <title>Complete genome sequence of Erythrobacter litoralis HTCC2594.</title>
        <authorList>
            <person name="Oh H.M."/>
            <person name="Giovannoni S.J."/>
            <person name="Ferriera S."/>
            <person name="Johnson J."/>
            <person name="Cho J.C."/>
        </authorList>
    </citation>
    <scope>NUCLEOTIDE SEQUENCE [LARGE SCALE GENOMIC DNA]</scope>
    <source>
        <strain evidence="11">HTCC2594</strain>
    </source>
</reference>
<feature type="transmembrane region" description="Helical" evidence="8">
    <location>
        <begin position="265"/>
        <end position="286"/>
    </location>
</feature>
<evidence type="ECO:0000256" key="6">
    <source>
        <dbReference type="ARBA" id="ARBA00022989"/>
    </source>
</evidence>
<dbReference type="EMBL" id="CP000157">
    <property type="protein sequence ID" value="ABC63456.1"/>
    <property type="molecule type" value="Genomic_DNA"/>
</dbReference>
<dbReference type="InterPro" id="IPR019127">
    <property type="entry name" value="Exosortase"/>
</dbReference>
<dbReference type="NCBIfam" id="TIGR04178">
    <property type="entry name" value="exo_archaeo"/>
    <property type="match status" value="1"/>
</dbReference>
<dbReference type="InterPro" id="IPR026392">
    <property type="entry name" value="Exo/Archaeosortase_dom"/>
</dbReference>
<dbReference type="NCBIfam" id="TIGR03109">
    <property type="entry name" value="exosort_XrtA"/>
    <property type="match status" value="1"/>
</dbReference>
<keyword evidence="2" id="KW-1003">Cell membrane</keyword>